<dbReference type="KEGG" id="mpad:KEF85_03795"/>
<proteinExistence type="predicted"/>
<evidence type="ECO:0000313" key="2">
    <source>
        <dbReference type="Proteomes" id="UP000676649"/>
    </source>
</evidence>
<dbReference type="AlphaFoldDB" id="A0A975RAR3"/>
<name>A0A975RAR3_9GAMM</name>
<reference evidence="1" key="1">
    <citation type="submission" date="2021-04" db="EMBL/GenBank/DDBJ databases">
        <title>Draft genome sequence data of methanotrophic Methylovulum sp. strain S1L and Methylomonas sp. strain S2AM isolated from boreal lake water columns.</title>
        <authorList>
            <person name="Rissanen A.J."/>
            <person name="Mangayil R."/>
            <person name="Svenning M.M."/>
            <person name="Khanongnuch R."/>
        </authorList>
    </citation>
    <scope>NUCLEOTIDE SEQUENCE</scope>
    <source>
        <strain evidence="1">S2AM</strain>
    </source>
</reference>
<dbReference type="Proteomes" id="UP000676649">
    <property type="component" value="Chromosome"/>
</dbReference>
<organism evidence="1 2">
    <name type="scientific">Methylomonas paludis</name>
    <dbReference type="NCBI Taxonomy" id="1173101"/>
    <lineage>
        <taxon>Bacteria</taxon>
        <taxon>Pseudomonadati</taxon>
        <taxon>Pseudomonadota</taxon>
        <taxon>Gammaproteobacteria</taxon>
        <taxon>Methylococcales</taxon>
        <taxon>Methylococcaceae</taxon>
        <taxon>Methylomonas</taxon>
    </lineage>
</organism>
<accession>A0A975RAR3</accession>
<evidence type="ECO:0000313" key="1">
    <source>
        <dbReference type="EMBL" id="QWF71613.1"/>
    </source>
</evidence>
<sequence length="70" mass="7886">MTGPEAKIQDHVVRYLNSIQGYTLLETEDISDKEHYIAESLLLAFIRATQAEALARLQVNYGTDSLDEIC</sequence>
<keyword evidence="2" id="KW-1185">Reference proteome</keyword>
<dbReference type="EMBL" id="CP073754">
    <property type="protein sequence ID" value="QWF71613.1"/>
    <property type="molecule type" value="Genomic_DNA"/>
</dbReference>
<protein>
    <submittedName>
        <fullName evidence="1">Uncharacterized protein</fullName>
    </submittedName>
</protein>
<gene>
    <name evidence="1" type="ORF">KEF85_03795</name>
</gene>
<dbReference type="RefSeq" id="WP_215583395.1">
    <property type="nucleotide sequence ID" value="NZ_CP073754.1"/>
</dbReference>